<evidence type="ECO:0000313" key="12">
    <source>
        <dbReference type="Proteomes" id="UP000199377"/>
    </source>
</evidence>
<feature type="transmembrane region" description="Helical" evidence="9">
    <location>
        <begin position="12"/>
        <end position="31"/>
    </location>
</feature>
<dbReference type="EMBL" id="FOQH01000009">
    <property type="protein sequence ID" value="SFI79371.1"/>
    <property type="molecule type" value="Genomic_DNA"/>
</dbReference>
<proteinExistence type="inferred from homology"/>
<evidence type="ECO:0000259" key="10">
    <source>
        <dbReference type="Pfam" id="PF04290"/>
    </source>
</evidence>
<keyword evidence="5 9" id="KW-0812">Transmembrane</keyword>
<dbReference type="Proteomes" id="UP000199377">
    <property type="component" value="Unassembled WGS sequence"/>
</dbReference>
<dbReference type="GO" id="GO:0005886">
    <property type="term" value="C:plasma membrane"/>
    <property type="evidence" value="ECO:0007669"/>
    <property type="project" value="UniProtKB-SubCell"/>
</dbReference>
<protein>
    <recommendedName>
        <fullName evidence="9">TRAP transporter small permease protein</fullName>
    </recommendedName>
</protein>
<dbReference type="GO" id="GO:0022857">
    <property type="term" value="F:transmembrane transporter activity"/>
    <property type="evidence" value="ECO:0007669"/>
    <property type="project" value="UniProtKB-UniRule"/>
</dbReference>
<dbReference type="AlphaFoldDB" id="A0A1I3L3T3"/>
<evidence type="ECO:0000256" key="5">
    <source>
        <dbReference type="ARBA" id="ARBA00022692"/>
    </source>
</evidence>
<comment type="function">
    <text evidence="9">Part of the tripartite ATP-independent periplasmic (TRAP) transport system.</text>
</comment>
<reference evidence="11 12" key="1">
    <citation type="submission" date="2016-10" db="EMBL/GenBank/DDBJ databases">
        <authorList>
            <person name="de Groot N.N."/>
        </authorList>
    </citation>
    <scope>NUCLEOTIDE SEQUENCE [LARGE SCALE GENOMIC DNA]</scope>
    <source>
        <strain evidence="11 12">CGMCC 1.11030</strain>
    </source>
</reference>
<dbReference type="RefSeq" id="WP_092862725.1">
    <property type="nucleotide sequence ID" value="NZ_FOQH01000009.1"/>
</dbReference>
<dbReference type="OrthoDB" id="4250245at2"/>
<keyword evidence="7 9" id="KW-0472">Membrane</keyword>
<keyword evidence="4 9" id="KW-0997">Cell inner membrane</keyword>
<feature type="transmembrane region" description="Helical" evidence="9">
    <location>
        <begin position="131"/>
        <end position="153"/>
    </location>
</feature>
<comment type="subunit">
    <text evidence="9">The complex comprises the extracytoplasmic solute receptor protein and the two transmembrane proteins.</text>
</comment>
<dbReference type="PANTHER" id="PTHR35011">
    <property type="entry name" value="2,3-DIKETO-L-GULONATE TRAP TRANSPORTER SMALL PERMEASE PROTEIN YIAM"/>
    <property type="match status" value="1"/>
</dbReference>
<keyword evidence="3" id="KW-1003">Cell membrane</keyword>
<evidence type="ECO:0000313" key="11">
    <source>
        <dbReference type="EMBL" id="SFI79371.1"/>
    </source>
</evidence>
<dbReference type="InterPro" id="IPR055348">
    <property type="entry name" value="DctQ"/>
</dbReference>
<dbReference type="GO" id="GO:0015740">
    <property type="term" value="P:C4-dicarboxylate transport"/>
    <property type="evidence" value="ECO:0007669"/>
    <property type="project" value="TreeGrafter"/>
</dbReference>
<evidence type="ECO:0000256" key="4">
    <source>
        <dbReference type="ARBA" id="ARBA00022519"/>
    </source>
</evidence>
<dbReference type="Pfam" id="PF04290">
    <property type="entry name" value="DctQ"/>
    <property type="match status" value="1"/>
</dbReference>
<comment type="similarity">
    <text evidence="8 9">Belongs to the TRAP transporter small permease family.</text>
</comment>
<feature type="domain" description="Tripartite ATP-independent periplasmic transporters DctQ component" evidence="10">
    <location>
        <begin position="26"/>
        <end position="159"/>
    </location>
</feature>
<feature type="transmembrane region" description="Helical" evidence="9">
    <location>
        <begin position="90"/>
        <end position="111"/>
    </location>
</feature>
<feature type="transmembrane region" description="Helical" evidence="9">
    <location>
        <begin position="51"/>
        <end position="69"/>
    </location>
</feature>
<evidence type="ECO:0000256" key="1">
    <source>
        <dbReference type="ARBA" id="ARBA00004429"/>
    </source>
</evidence>
<name>A0A1I3L3T3_9RHOB</name>
<dbReference type="PROSITE" id="PS51257">
    <property type="entry name" value="PROKAR_LIPOPROTEIN"/>
    <property type="match status" value="1"/>
</dbReference>
<keyword evidence="2 9" id="KW-0813">Transport</keyword>
<evidence type="ECO:0000256" key="9">
    <source>
        <dbReference type="RuleBase" id="RU369079"/>
    </source>
</evidence>
<keyword evidence="12" id="KW-1185">Reference proteome</keyword>
<evidence type="ECO:0000256" key="6">
    <source>
        <dbReference type="ARBA" id="ARBA00022989"/>
    </source>
</evidence>
<dbReference type="STRING" id="1114924.SAMN05216258_109197"/>
<evidence type="ECO:0000256" key="8">
    <source>
        <dbReference type="ARBA" id="ARBA00038436"/>
    </source>
</evidence>
<evidence type="ECO:0000256" key="7">
    <source>
        <dbReference type="ARBA" id="ARBA00023136"/>
    </source>
</evidence>
<evidence type="ECO:0000256" key="2">
    <source>
        <dbReference type="ARBA" id="ARBA00022448"/>
    </source>
</evidence>
<organism evidence="11 12">
    <name type="scientific">Albimonas pacifica</name>
    <dbReference type="NCBI Taxonomy" id="1114924"/>
    <lineage>
        <taxon>Bacteria</taxon>
        <taxon>Pseudomonadati</taxon>
        <taxon>Pseudomonadota</taxon>
        <taxon>Alphaproteobacteria</taxon>
        <taxon>Rhodobacterales</taxon>
        <taxon>Paracoccaceae</taxon>
        <taxon>Albimonas</taxon>
    </lineage>
</organism>
<evidence type="ECO:0000256" key="3">
    <source>
        <dbReference type="ARBA" id="ARBA00022475"/>
    </source>
</evidence>
<dbReference type="PANTHER" id="PTHR35011:SF10">
    <property type="entry name" value="TRAP TRANSPORTER SMALL PERMEASE PROTEIN"/>
    <property type="match status" value="1"/>
</dbReference>
<accession>A0A1I3L3T3</accession>
<keyword evidence="6 9" id="KW-1133">Transmembrane helix</keyword>
<dbReference type="InterPro" id="IPR007387">
    <property type="entry name" value="TRAP_DctQ"/>
</dbReference>
<gene>
    <name evidence="11" type="ORF">SAMN05216258_109197</name>
</gene>
<comment type="subcellular location">
    <subcellularLocation>
        <location evidence="1 9">Cell inner membrane</location>
        <topology evidence="1 9">Multi-pass membrane protein</topology>
    </subcellularLocation>
</comment>
<sequence>MKRIEWILTKLVSLAGLTGLACVVLMMVHIVCDVLGRFLFNMPVEGTITVVSNYYMVILAFGSLAVSEARDANISVEVVSDLLPKGMQPSLAGLASLIAVVAFGLLTVRGWGEAVDKFESGAALQQGIVTIPIWPSYFAVPLGCGLMVLASAWKLICLIVGRPFVIAQHDPEAFNE</sequence>